<keyword evidence="3" id="KW-1185">Reference proteome</keyword>
<feature type="domain" description="Heterokaryon incompatibility" evidence="1">
    <location>
        <begin position="88"/>
        <end position="247"/>
    </location>
</feature>
<protein>
    <recommendedName>
        <fullName evidence="1">Heterokaryon incompatibility domain-containing protein</fullName>
    </recommendedName>
</protein>
<reference evidence="2 3" key="1">
    <citation type="journal article" date="2014" name="Genome Announc.">
        <title>Draft genome sequence of the pathogenic fungus Scedosporium apiospermum.</title>
        <authorList>
            <person name="Vandeputte P."/>
            <person name="Ghamrawi S."/>
            <person name="Rechenmann M."/>
            <person name="Iltis A."/>
            <person name="Giraud S."/>
            <person name="Fleury M."/>
            <person name="Thornton C."/>
            <person name="Delhaes L."/>
            <person name="Meyer W."/>
            <person name="Papon N."/>
            <person name="Bouchara J.P."/>
        </authorList>
    </citation>
    <scope>NUCLEOTIDE SEQUENCE [LARGE SCALE GENOMIC DNA]</scope>
    <source>
        <strain evidence="2 3">IHEM 14462</strain>
    </source>
</reference>
<dbReference type="Pfam" id="PF26639">
    <property type="entry name" value="Het-6_barrel"/>
    <property type="match status" value="1"/>
</dbReference>
<dbReference type="OrthoDB" id="2157530at2759"/>
<accession>A0A084FY29</accession>
<dbReference type="InterPro" id="IPR052895">
    <property type="entry name" value="HetReg/Transcr_Mod"/>
</dbReference>
<evidence type="ECO:0000259" key="1">
    <source>
        <dbReference type="Pfam" id="PF06985"/>
    </source>
</evidence>
<dbReference type="InterPro" id="IPR010730">
    <property type="entry name" value="HET"/>
</dbReference>
<proteinExistence type="predicted"/>
<dbReference type="Pfam" id="PF06985">
    <property type="entry name" value="HET"/>
    <property type="match status" value="1"/>
</dbReference>
<gene>
    <name evidence="2" type="ORF">SAPIO_CDS8971</name>
</gene>
<dbReference type="Proteomes" id="UP000028545">
    <property type="component" value="Unassembled WGS sequence"/>
</dbReference>
<dbReference type="VEuPathDB" id="FungiDB:SAPIO_CDS8971"/>
<dbReference type="EMBL" id="JOWA01000132">
    <property type="protein sequence ID" value="KEZ39991.1"/>
    <property type="molecule type" value="Genomic_DNA"/>
</dbReference>
<evidence type="ECO:0000313" key="2">
    <source>
        <dbReference type="EMBL" id="KEZ39991.1"/>
    </source>
</evidence>
<name>A0A084FY29_PSEDA</name>
<dbReference type="RefSeq" id="XP_016639790.1">
    <property type="nucleotide sequence ID" value="XM_016790487.1"/>
</dbReference>
<dbReference type="KEGG" id="sapo:SAPIO_CDS8971"/>
<dbReference type="GeneID" id="27728043"/>
<dbReference type="AlphaFoldDB" id="A0A084FY29"/>
<dbReference type="PANTHER" id="PTHR24148">
    <property type="entry name" value="ANKYRIN REPEAT DOMAIN-CONTAINING PROTEIN 39 HOMOLOG-RELATED"/>
    <property type="match status" value="1"/>
</dbReference>
<organism evidence="2 3">
    <name type="scientific">Pseudallescheria apiosperma</name>
    <name type="common">Scedosporium apiospermum</name>
    <dbReference type="NCBI Taxonomy" id="563466"/>
    <lineage>
        <taxon>Eukaryota</taxon>
        <taxon>Fungi</taxon>
        <taxon>Dikarya</taxon>
        <taxon>Ascomycota</taxon>
        <taxon>Pezizomycotina</taxon>
        <taxon>Sordariomycetes</taxon>
        <taxon>Hypocreomycetidae</taxon>
        <taxon>Microascales</taxon>
        <taxon>Microascaceae</taxon>
        <taxon>Scedosporium</taxon>
    </lineage>
</organism>
<evidence type="ECO:0000313" key="3">
    <source>
        <dbReference type="Proteomes" id="UP000028545"/>
    </source>
</evidence>
<comment type="caution">
    <text evidence="2">The sequence shown here is derived from an EMBL/GenBank/DDBJ whole genome shotgun (WGS) entry which is preliminary data.</text>
</comment>
<sequence>MRGSFRRTGREFLGVFTAALREAVSPSHPSPIGTTESNNGPFHYTPLASTTSFRILHLKRVMRFVGEDKDMPLCGSLIEASIDAPPEYYALSYTWGDPTLCASIEIDGKVLGITANCASALRRMLRGKAERYIWVDSICINQADTPDALEERGGQVAMMDRIYRSAIQVNVHLGEGDPAAEVAVMALKSLGTYCTGAMLPGPQQSFFRRKYESLADDVLTITPEYPYGKLHGMFRLPWFRRTWVVQEVVLGRNVLFYCGKHLVHWKIVVAGADFGVLPYSKIDLDVSHRHWKSYLDYHDAMNEFIRRKEEGEPVSNFRLTLSSVLIPPALMLEATRPEDKIYAFYGMCKRFGFELPAPDYQKPLEVIYTEAARAIIRYEPGLELLSCVCESSGWERGLPSWVPDFSGCIRRWSPSNPPHMAVFGKGKPDLSGHTQWEYELTLDGQALNVKGRRLDVISASGLPWMTDASTNLLGDARMQTGQSITSLIDCIGSWFDVVQGRSDHQEAESAARQLTQLLTQHASQSKPLPAGQLDSFVRCVSVLVARSRSYPGSGQVILMDPQENLQNDTRILRTGEHVLSLGMHAFLSTVAVNHWKAVFRTVGGYIGLGTHTVQEGDVVAVFNGSSLAAVLRPWGDWFRYVGPAYVGGIMDGEFWNARSPEHDEWFVLI</sequence>
<dbReference type="OMA" id="PWMTDAS"/>
<dbReference type="HOGENOM" id="CLU_004184_7_3_1"/>
<dbReference type="PANTHER" id="PTHR24148:SF73">
    <property type="entry name" value="HET DOMAIN PROTEIN (AFU_ORTHOLOGUE AFUA_8G01020)"/>
    <property type="match status" value="1"/>
</dbReference>